<dbReference type="EMBL" id="QQZY01000003">
    <property type="protein sequence ID" value="RDI74843.1"/>
    <property type="molecule type" value="Genomic_DNA"/>
</dbReference>
<protein>
    <recommendedName>
        <fullName evidence="3">asparagine synthase (glutamine-hydrolyzing)</fullName>
        <ecNumber evidence="3">6.3.5.4</ecNumber>
    </recommendedName>
</protein>
<dbReference type="SUPFAM" id="SSF52402">
    <property type="entry name" value="Adenine nucleotide alpha hydrolases-like"/>
    <property type="match status" value="1"/>
</dbReference>
<feature type="active site" description="For GATase activity" evidence="9">
    <location>
        <position position="2"/>
    </location>
</feature>
<evidence type="ECO:0000256" key="2">
    <source>
        <dbReference type="ARBA" id="ARBA00005752"/>
    </source>
</evidence>
<dbReference type="PANTHER" id="PTHR43284:SF1">
    <property type="entry name" value="ASPARAGINE SYNTHETASE"/>
    <property type="match status" value="1"/>
</dbReference>
<comment type="pathway">
    <text evidence="1">Amino-acid biosynthesis; L-asparagine biosynthesis; L-asparagine from L-aspartate (L-Gln route): step 1/1.</text>
</comment>
<evidence type="ECO:0000256" key="4">
    <source>
        <dbReference type="ARBA" id="ARBA00022741"/>
    </source>
</evidence>
<dbReference type="Pfam" id="PF13537">
    <property type="entry name" value="GATase_7"/>
    <property type="match status" value="1"/>
</dbReference>
<keyword evidence="14" id="KW-1185">Reference proteome</keyword>
<dbReference type="NCBIfam" id="TIGR01536">
    <property type="entry name" value="asn_synth_AEB"/>
    <property type="match status" value="1"/>
</dbReference>
<dbReference type="GO" id="GO:0004066">
    <property type="term" value="F:asparagine synthase (glutamine-hydrolyzing) activity"/>
    <property type="evidence" value="ECO:0007669"/>
    <property type="project" value="UniProtKB-EC"/>
</dbReference>
<evidence type="ECO:0000256" key="9">
    <source>
        <dbReference type="PIRSR" id="PIRSR001589-1"/>
    </source>
</evidence>
<keyword evidence="6 9" id="KW-0061">Asparagine biosynthesis</keyword>
<evidence type="ECO:0000313" key="14">
    <source>
        <dbReference type="Proteomes" id="UP000254134"/>
    </source>
</evidence>
<dbReference type="GO" id="GO:0005524">
    <property type="term" value="F:ATP binding"/>
    <property type="evidence" value="ECO:0007669"/>
    <property type="project" value="UniProtKB-KW"/>
</dbReference>
<dbReference type="InterPro" id="IPR029055">
    <property type="entry name" value="Ntn_hydrolases_N"/>
</dbReference>
<reference evidence="13 14" key="1">
    <citation type="submission" date="2018-07" db="EMBL/GenBank/DDBJ databases">
        <title>High-quality-draft genome sequence of Gaiella occulta.</title>
        <authorList>
            <person name="Severino R."/>
            <person name="Froufe H.J.C."/>
            <person name="Rainey F.A."/>
            <person name="Barroso C."/>
            <person name="Albuquerque L."/>
            <person name="Lobo-Da-Cunha A."/>
            <person name="Da Costa M.S."/>
            <person name="Egas C."/>
        </authorList>
    </citation>
    <scope>NUCLEOTIDE SEQUENCE [LARGE SCALE GENOMIC DNA]</scope>
    <source>
        <strain evidence="13 14">F2-233</strain>
    </source>
</reference>
<dbReference type="RefSeq" id="WP_181813489.1">
    <property type="nucleotide sequence ID" value="NZ_QQZY01000003.1"/>
</dbReference>
<evidence type="ECO:0000313" key="13">
    <source>
        <dbReference type="EMBL" id="RDI74843.1"/>
    </source>
</evidence>
<accession>A0A7M2YXI5</accession>
<dbReference type="GO" id="GO:0005829">
    <property type="term" value="C:cytosol"/>
    <property type="evidence" value="ECO:0007669"/>
    <property type="project" value="TreeGrafter"/>
</dbReference>
<organism evidence="13 14">
    <name type="scientific">Gaiella occulta</name>
    <dbReference type="NCBI Taxonomy" id="1002870"/>
    <lineage>
        <taxon>Bacteria</taxon>
        <taxon>Bacillati</taxon>
        <taxon>Actinomycetota</taxon>
        <taxon>Thermoleophilia</taxon>
        <taxon>Gaiellales</taxon>
        <taxon>Gaiellaceae</taxon>
        <taxon>Gaiella</taxon>
    </lineage>
</organism>
<evidence type="ECO:0000256" key="10">
    <source>
        <dbReference type="PIRSR" id="PIRSR001589-2"/>
    </source>
</evidence>
<evidence type="ECO:0000256" key="6">
    <source>
        <dbReference type="ARBA" id="ARBA00022888"/>
    </source>
</evidence>
<dbReference type="InterPro" id="IPR033738">
    <property type="entry name" value="AsnB_N"/>
</dbReference>
<feature type="compositionally biased region" description="Basic and acidic residues" evidence="11">
    <location>
        <begin position="622"/>
        <end position="639"/>
    </location>
</feature>
<evidence type="ECO:0000256" key="3">
    <source>
        <dbReference type="ARBA" id="ARBA00012737"/>
    </source>
</evidence>
<gene>
    <name evidence="13" type="ORF">Gocc_1732</name>
</gene>
<dbReference type="SUPFAM" id="SSF56235">
    <property type="entry name" value="N-terminal nucleophile aminohydrolases (Ntn hydrolases)"/>
    <property type="match status" value="1"/>
</dbReference>
<evidence type="ECO:0000256" key="5">
    <source>
        <dbReference type="ARBA" id="ARBA00022840"/>
    </source>
</evidence>
<comment type="catalytic activity">
    <reaction evidence="8">
        <text>L-aspartate + L-glutamine + ATP + H2O = L-asparagine + L-glutamate + AMP + diphosphate + H(+)</text>
        <dbReference type="Rhea" id="RHEA:12228"/>
        <dbReference type="ChEBI" id="CHEBI:15377"/>
        <dbReference type="ChEBI" id="CHEBI:15378"/>
        <dbReference type="ChEBI" id="CHEBI:29985"/>
        <dbReference type="ChEBI" id="CHEBI:29991"/>
        <dbReference type="ChEBI" id="CHEBI:30616"/>
        <dbReference type="ChEBI" id="CHEBI:33019"/>
        <dbReference type="ChEBI" id="CHEBI:58048"/>
        <dbReference type="ChEBI" id="CHEBI:58359"/>
        <dbReference type="ChEBI" id="CHEBI:456215"/>
        <dbReference type="EC" id="6.3.5.4"/>
    </reaction>
</comment>
<evidence type="ECO:0000256" key="8">
    <source>
        <dbReference type="ARBA" id="ARBA00048741"/>
    </source>
</evidence>
<feature type="binding site" evidence="10">
    <location>
        <position position="101"/>
    </location>
    <ligand>
        <name>L-glutamine</name>
        <dbReference type="ChEBI" id="CHEBI:58359"/>
    </ligand>
</feature>
<sequence length="639" mass="71886">MCGIAGSFDLRGNRPPDEEVVAQMTDMLSHRGPDDAGMLVSPPAVLGHRRLSILDLSTAGHQPMSTPDERLWITFNGEIYNFKELTADLEGLGHVFHTTCDTEVLLAAYAQWGADSLKRLNGMFAFAVWDRERQELFCARDRFGVKPMYYTVVDDRFRFASEIKALFVDEAVPRKPNDARVTDFLAFGITDHTSETMFEGIYQLPAGSFLVVGQGRNVPEPTRWYEPAPADLAGTTPVDALRERLVDAVALRLRSDVPVGTTVSGGLDSSAVTAIATMLRRKDGLEPAQTFSSRCDDPRIDEWPYIERVLEMTGAPNTDFYPREEDLLSNLDHVLWHMDEPFHSAAVYGHWKLSTLARASGVTVLLDGQGGDEALAGYEYLLYPGLFYTSLTRGRFGRAIREARFRSSVQGAPLLHSVKEAIKVFLPARIRARRPPAWLRSPSAPPLPDRSLADHHLYGLMTQPLPMYNHQLDRNTMAVALESRNPFLDYRVIECGLAFEPEDHVRQGYTKWTLREAVRSLLPGEVVDRKRKQGFATDESHWMRGRLGELMDDAFSSEQLASRPYFDQAALRAQLEAHRGGENHAAELWRAFIIERWLQLFVDPARLQAPERSAFSPTTSRSARDAVRRLEPMPERSAA</sequence>
<dbReference type="Gene3D" id="3.40.50.620">
    <property type="entry name" value="HUPs"/>
    <property type="match status" value="1"/>
</dbReference>
<keyword evidence="4 10" id="KW-0547">Nucleotide-binding</keyword>
<dbReference type="AlphaFoldDB" id="A0A7M2YXI5"/>
<evidence type="ECO:0000256" key="7">
    <source>
        <dbReference type="ARBA" id="ARBA00022962"/>
    </source>
</evidence>
<dbReference type="InterPro" id="IPR006426">
    <property type="entry name" value="Asn_synth_AEB"/>
</dbReference>
<evidence type="ECO:0000256" key="11">
    <source>
        <dbReference type="SAM" id="MobiDB-lite"/>
    </source>
</evidence>
<evidence type="ECO:0000259" key="12">
    <source>
        <dbReference type="PROSITE" id="PS51278"/>
    </source>
</evidence>
<proteinExistence type="inferred from homology"/>
<comment type="similarity">
    <text evidence="2">Belongs to the asparagine synthetase family.</text>
</comment>
<dbReference type="Pfam" id="PF00733">
    <property type="entry name" value="Asn_synthase"/>
    <property type="match status" value="1"/>
</dbReference>
<dbReference type="Proteomes" id="UP000254134">
    <property type="component" value="Unassembled WGS sequence"/>
</dbReference>
<dbReference type="InterPro" id="IPR001962">
    <property type="entry name" value="Asn_synthase"/>
</dbReference>
<dbReference type="InterPro" id="IPR017932">
    <property type="entry name" value="GATase_2_dom"/>
</dbReference>
<comment type="caution">
    <text evidence="13">The sequence shown here is derived from an EMBL/GenBank/DDBJ whole genome shotgun (WGS) entry which is preliminary data.</text>
</comment>
<dbReference type="InterPro" id="IPR051786">
    <property type="entry name" value="ASN_synthetase/amidase"/>
</dbReference>
<keyword evidence="9" id="KW-0028">Amino-acid biosynthesis</keyword>
<feature type="domain" description="Glutamine amidotransferase type-2" evidence="12">
    <location>
        <begin position="2"/>
        <end position="215"/>
    </location>
</feature>
<dbReference type="PIRSF" id="PIRSF001589">
    <property type="entry name" value="Asn_synthetase_glu-h"/>
    <property type="match status" value="1"/>
</dbReference>
<dbReference type="EC" id="6.3.5.4" evidence="3"/>
<dbReference type="PANTHER" id="PTHR43284">
    <property type="entry name" value="ASPARAGINE SYNTHETASE (GLUTAMINE-HYDROLYZING)"/>
    <property type="match status" value="1"/>
</dbReference>
<dbReference type="CDD" id="cd01991">
    <property type="entry name" value="Asn_synthase_B_C"/>
    <property type="match status" value="1"/>
</dbReference>
<dbReference type="GO" id="GO:0006529">
    <property type="term" value="P:asparagine biosynthetic process"/>
    <property type="evidence" value="ECO:0007669"/>
    <property type="project" value="UniProtKB-KW"/>
</dbReference>
<name>A0A7M2YXI5_9ACTN</name>
<dbReference type="CDD" id="cd00712">
    <property type="entry name" value="AsnB"/>
    <property type="match status" value="1"/>
</dbReference>
<dbReference type="InterPro" id="IPR014729">
    <property type="entry name" value="Rossmann-like_a/b/a_fold"/>
</dbReference>
<feature type="region of interest" description="Disordered" evidence="11">
    <location>
        <begin position="612"/>
        <end position="639"/>
    </location>
</feature>
<keyword evidence="5 10" id="KW-0067">ATP-binding</keyword>
<dbReference type="Gene3D" id="3.60.20.10">
    <property type="entry name" value="Glutamine Phosphoribosylpyrophosphate, subunit 1, domain 1"/>
    <property type="match status" value="1"/>
</dbReference>
<keyword evidence="7 9" id="KW-0315">Glutamine amidotransferase</keyword>
<dbReference type="PROSITE" id="PS51278">
    <property type="entry name" value="GATASE_TYPE_2"/>
    <property type="match status" value="1"/>
</dbReference>
<reference evidence="14" key="2">
    <citation type="journal article" date="2019" name="MicrobiologyOpen">
        <title>High-quality draft genome sequence of Gaiella occulta isolated from a 150 meter deep mineral water borehole and comparison with the genome sequences of other deep-branching lineages of the phylum Actinobacteria.</title>
        <authorList>
            <person name="Severino R."/>
            <person name="Froufe H.J.C."/>
            <person name="Barroso C."/>
            <person name="Albuquerque L."/>
            <person name="Lobo-da-Cunha A."/>
            <person name="da Costa M.S."/>
            <person name="Egas C."/>
        </authorList>
    </citation>
    <scope>NUCLEOTIDE SEQUENCE [LARGE SCALE GENOMIC DNA]</scope>
    <source>
        <strain evidence="14">F2-233</strain>
    </source>
</reference>
<evidence type="ECO:0000256" key="1">
    <source>
        <dbReference type="ARBA" id="ARBA00005187"/>
    </source>
</evidence>